<protein>
    <submittedName>
        <fullName evidence="1">Uncharacterized protein</fullName>
    </submittedName>
</protein>
<dbReference type="EMBL" id="CM037623">
    <property type="protein sequence ID" value="KAH7988997.1"/>
    <property type="molecule type" value="Genomic_DNA"/>
</dbReference>
<dbReference type="Proteomes" id="UP000827872">
    <property type="component" value="Linkage Group LG10"/>
</dbReference>
<gene>
    <name evidence="1" type="ORF">K3G42_024380</name>
</gene>
<sequence length="155" mass="17141">MGEASAPIMKKSHAVRESARTRCQLVRCGSPPKQSQLKCPQLQLKPKRGVQKTSPDIASALKEKLAATLFPNRSFALMGSYALQVSQEQEVAGRTVRVPTPSHKEAAVTFRSSQIHNDYEVPPVLTAFVRKSMREEESVLQTAGATVWHTPFCYC</sequence>
<comment type="caution">
    <text evidence="1">The sequence shown here is derived from an EMBL/GenBank/DDBJ whole genome shotgun (WGS) entry which is preliminary data.</text>
</comment>
<reference evidence="1" key="1">
    <citation type="submission" date="2021-08" db="EMBL/GenBank/DDBJ databases">
        <title>The first chromosome-level gecko genome reveals the dynamic sex chromosomes of Neotropical dwarf geckos (Sphaerodactylidae: Sphaerodactylus).</title>
        <authorList>
            <person name="Pinto B.J."/>
            <person name="Keating S.E."/>
            <person name="Gamble T."/>
        </authorList>
    </citation>
    <scope>NUCLEOTIDE SEQUENCE</scope>
    <source>
        <strain evidence="1">TG3544</strain>
    </source>
</reference>
<evidence type="ECO:0000313" key="2">
    <source>
        <dbReference type="Proteomes" id="UP000827872"/>
    </source>
</evidence>
<proteinExistence type="predicted"/>
<accession>A0ACB8E9L0</accession>
<organism evidence="1 2">
    <name type="scientific">Sphaerodactylus townsendi</name>
    <dbReference type="NCBI Taxonomy" id="933632"/>
    <lineage>
        <taxon>Eukaryota</taxon>
        <taxon>Metazoa</taxon>
        <taxon>Chordata</taxon>
        <taxon>Craniata</taxon>
        <taxon>Vertebrata</taxon>
        <taxon>Euteleostomi</taxon>
        <taxon>Lepidosauria</taxon>
        <taxon>Squamata</taxon>
        <taxon>Bifurcata</taxon>
        <taxon>Gekkota</taxon>
        <taxon>Sphaerodactylidae</taxon>
        <taxon>Sphaerodactylus</taxon>
    </lineage>
</organism>
<name>A0ACB8E9L0_9SAUR</name>
<evidence type="ECO:0000313" key="1">
    <source>
        <dbReference type="EMBL" id="KAH7988997.1"/>
    </source>
</evidence>
<keyword evidence="2" id="KW-1185">Reference proteome</keyword>